<feature type="region of interest" description="Disordered" evidence="1">
    <location>
        <begin position="199"/>
        <end position="248"/>
    </location>
</feature>
<comment type="caution">
    <text evidence="2">The sequence shown here is derived from an EMBL/GenBank/DDBJ whole genome shotgun (WGS) entry which is preliminary data.</text>
</comment>
<accession>A0ABT9LHA0</accession>
<keyword evidence="3" id="KW-1185">Reference proteome</keyword>
<sequence>MRARRHFRPNEVRRKGGVAADQVVVDSRLEDALEEAVRLGDGRLGCGGAETLGMPLAHAGCRDLVQVECAEGREDVQSEEVSVQALGTDRRLSFLDPLLGVRAEVDRAGVGCALEGLFRTDALAIRAEVGGGPATGAVLTHRAEAATPSLLVGRAVVRRQASGIPMTARRPGRQQWSDTFPQIIRHKIIRYLDHSAATGSDRQALTPNSSRNNQLHRIGGDPYGRSTRITKRTVRTTSALHPRRAIHY</sequence>
<evidence type="ECO:0000313" key="2">
    <source>
        <dbReference type="EMBL" id="MDP9683103.1"/>
    </source>
</evidence>
<evidence type="ECO:0000313" key="3">
    <source>
        <dbReference type="Proteomes" id="UP001231675"/>
    </source>
</evidence>
<organism evidence="2 3">
    <name type="scientific">Streptomyces griseoviridis</name>
    <dbReference type="NCBI Taxonomy" id="45398"/>
    <lineage>
        <taxon>Bacteria</taxon>
        <taxon>Bacillati</taxon>
        <taxon>Actinomycetota</taxon>
        <taxon>Actinomycetes</taxon>
        <taxon>Kitasatosporales</taxon>
        <taxon>Streptomycetaceae</taxon>
        <taxon>Streptomyces</taxon>
    </lineage>
</organism>
<gene>
    <name evidence="2" type="ORF">J2S47_003605</name>
</gene>
<proteinExistence type="predicted"/>
<dbReference type="EMBL" id="JAURUD010000001">
    <property type="protein sequence ID" value="MDP9683103.1"/>
    <property type="molecule type" value="Genomic_DNA"/>
</dbReference>
<reference evidence="2 3" key="1">
    <citation type="submission" date="2023-07" db="EMBL/GenBank/DDBJ databases">
        <title>Sequencing the genomes of 1000 actinobacteria strains.</title>
        <authorList>
            <person name="Klenk H.-P."/>
        </authorList>
    </citation>
    <scope>NUCLEOTIDE SEQUENCE [LARGE SCALE GENOMIC DNA]</scope>
    <source>
        <strain evidence="2 3">DSM 40229</strain>
    </source>
</reference>
<evidence type="ECO:0000256" key="1">
    <source>
        <dbReference type="SAM" id="MobiDB-lite"/>
    </source>
</evidence>
<protein>
    <submittedName>
        <fullName evidence="2">Uncharacterized protein</fullName>
    </submittedName>
</protein>
<dbReference type="Proteomes" id="UP001231675">
    <property type="component" value="Unassembled WGS sequence"/>
</dbReference>
<name>A0ABT9LHA0_STRGD</name>
<feature type="compositionally biased region" description="Polar residues" evidence="1">
    <location>
        <begin position="199"/>
        <end position="215"/>
    </location>
</feature>